<gene>
    <name evidence="3" type="ORF">BV133_1189</name>
</gene>
<evidence type="ECO:0000313" key="3">
    <source>
        <dbReference type="EMBL" id="BAR98782.1"/>
    </source>
</evidence>
<feature type="domain" description="GGDEF" evidence="2">
    <location>
        <begin position="175"/>
        <end position="308"/>
    </location>
</feature>
<organism evidence="3">
    <name type="scientific">Blastochloris viridis</name>
    <name type="common">Rhodopseudomonas viridis</name>
    <dbReference type="NCBI Taxonomy" id="1079"/>
    <lineage>
        <taxon>Bacteria</taxon>
        <taxon>Pseudomonadati</taxon>
        <taxon>Pseudomonadota</taxon>
        <taxon>Alphaproteobacteria</taxon>
        <taxon>Hyphomicrobiales</taxon>
        <taxon>Blastochloridaceae</taxon>
        <taxon>Blastochloris</taxon>
    </lineage>
</organism>
<reference evidence="3" key="1">
    <citation type="journal article" date="2015" name="Genome Announc.">
        <title>Complete Genome Sequence of the Bacteriochlorophyll b-Producing Photosynthetic Bacterium Blastochloris viridis.</title>
        <authorList>
            <person name="Tsukatani Y."/>
            <person name="Hirose Y."/>
            <person name="Harada J."/>
            <person name="Misawa N."/>
            <person name="Mori K."/>
            <person name="Inoue K."/>
            <person name="Tamiaki H."/>
        </authorList>
    </citation>
    <scope>NUCLEOTIDE SEQUENCE [LARGE SCALE GENOMIC DNA]</scope>
    <source>
        <strain evidence="3">DSM 133</strain>
    </source>
</reference>
<dbReference type="Gene3D" id="3.20.20.450">
    <property type="entry name" value="EAL domain"/>
    <property type="match status" value="1"/>
</dbReference>
<dbReference type="EMBL" id="AP014854">
    <property type="protein sequence ID" value="BAR98782.1"/>
    <property type="molecule type" value="Genomic_DNA"/>
</dbReference>
<feature type="domain" description="EAL" evidence="1">
    <location>
        <begin position="319"/>
        <end position="566"/>
    </location>
</feature>
<dbReference type="PANTHER" id="PTHR33121">
    <property type="entry name" value="CYCLIC DI-GMP PHOSPHODIESTERASE PDEF"/>
    <property type="match status" value="1"/>
</dbReference>
<dbReference type="AlphaFoldDB" id="A0A182D1Y4"/>
<dbReference type="GO" id="GO:0071111">
    <property type="term" value="F:cyclic-guanylate-specific phosphodiesterase activity"/>
    <property type="evidence" value="ECO:0007669"/>
    <property type="project" value="InterPro"/>
</dbReference>
<protein>
    <submittedName>
        <fullName evidence="3">Diguanylate cyclase/phosphodiesterase with PAS/PAC sensor</fullName>
    </submittedName>
</protein>
<dbReference type="Pfam" id="PF00563">
    <property type="entry name" value="EAL"/>
    <property type="match status" value="1"/>
</dbReference>
<dbReference type="PROSITE" id="PS50887">
    <property type="entry name" value="GGDEF"/>
    <property type="match status" value="1"/>
</dbReference>
<dbReference type="Pfam" id="PF00990">
    <property type="entry name" value="GGDEF"/>
    <property type="match status" value="1"/>
</dbReference>
<dbReference type="InterPro" id="IPR001633">
    <property type="entry name" value="EAL_dom"/>
</dbReference>
<name>A0A182D1Y4_BLAVI</name>
<dbReference type="SMART" id="SM00052">
    <property type="entry name" value="EAL"/>
    <property type="match status" value="1"/>
</dbReference>
<dbReference type="PATRIC" id="fig|1079.6.peg.153"/>
<evidence type="ECO:0000259" key="1">
    <source>
        <dbReference type="PROSITE" id="PS50883"/>
    </source>
</evidence>
<dbReference type="SMART" id="SM00267">
    <property type="entry name" value="GGDEF"/>
    <property type="match status" value="1"/>
</dbReference>
<dbReference type="SUPFAM" id="SSF141868">
    <property type="entry name" value="EAL domain-like"/>
    <property type="match status" value="1"/>
</dbReference>
<dbReference type="NCBIfam" id="TIGR00254">
    <property type="entry name" value="GGDEF"/>
    <property type="match status" value="1"/>
</dbReference>
<dbReference type="KEGG" id="bvr:BVIR_146"/>
<accession>A0A182D1Y4</accession>
<dbReference type="InterPro" id="IPR050706">
    <property type="entry name" value="Cyclic-di-GMP_PDE-like"/>
</dbReference>
<dbReference type="Gene3D" id="3.30.70.270">
    <property type="match status" value="1"/>
</dbReference>
<dbReference type="InterPro" id="IPR000160">
    <property type="entry name" value="GGDEF_dom"/>
</dbReference>
<dbReference type="InterPro" id="IPR029787">
    <property type="entry name" value="Nucleotide_cyclase"/>
</dbReference>
<evidence type="ECO:0000259" key="2">
    <source>
        <dbReference type="PROSITE" id="PS50887"/>
    </source>
</evidence>
<dbReference type="SUPFAM" id="SSF55785">
    <property type="entry name" value="PYP-like sensor domain (PAS domain)"/>
    <property type="match status" value="1"/>
</dbReference>
<dbReference type="Gene3D" id="3.30.450.20">
    <property type="entry name" value="PAS domain"/>
    <property type="match status" value="1"/>
</dbReference>
<dbReference type="PANTHER" id="PTHR33121:SF79">
    <property type="entry name" value="CYCLIC DI-GMP PHOSPHODIESTERASE PDED-RELATED"/>
    <property type="match status" value="1"/>
</dbReference>
<dbReference type="PROSITE" id="PS50883">
    <property type="entry name" value="EAL"/>
    <property type="match status" value="1"/>
</dbReference>
<dbReference type="CDD" id="cd01948">
    <property type="entry name" value="EAL"/>
    <property type="match status" value="1"/>
</dbReference>
<dbReference type="InterPro" id="IPR035965">
    <property type="entry name" value="PAS-like_dom_sf"/>
</dbReference>
<dbReference type="InterPro" id="IPR035919">
    <property type="entry name" value="EAL_sf"/>
</dbReference>
<dbReference type="SUPFAM" id="SSF55073">
    <property type="entry name" value="Nucleotide cyclase"/>
    <property type="match status" value="1"/>
</dbReference>
<proteinExistence type="predicted"/>
<dbReference type="CDD" id="cd01949">
    <property type="entry name" value="GGDEF"/>
    <property type="match status" value="1"/>
</dbReference>
<dbReference type="RefSeq" id="WP_236823644.1">
    <property type="nucleotide sequence ID" value="NZ_AP014854.2"/>
</dbReference>
<sequence>MPTVDDAAFSGSDVVEMLASLGQALYVWDLGSDTLQWSAGADHVLGVRDRDRIDTGRRFAELVAPATAVSRFDMVARSGTAAPGSKVAFCVEYGFFPEGPSGASVWLEDSGRWLAGADGRPVRVSGIVRVVTARHEREQDLTFRSRFDPLTGEMNRARLAEVVEEGLETAHKYRSSIGFLLAAIDNLAVINNAYGFDVADDVIAAVARRLRSRLRGGDAIGRFSGNKFGILIHNCSAEDLDVAARRLIEAMRSDVVHTKAGPVAVTISLGGVVAPRHARSTPEIFLRAQETLDAAKLRRRGAFVAYVPSVEREGQRRANALITDEIVGALNQRRVSLAFQPIVATTSRDVAFLEALMRVRGADGTLLDGAQVVPVAERLGLVRLIDHRVLELALAELAERPEVRLSINVSPSSTLDREWCDLLSAGLRRAPEMGRRLIVEITESAAIRDVDATRAFVTRVRDLGCLAAIDDFGAGYTSFRNLRELAVDMVKIDGGFVARMQASRDDRAFVETLVRLARQMDLKAVAEWVQDEATAAALAEIGCDYLQGSLFGMPQERAAPAVHGAA</sequence>
<dbReference type="InterPro" id="IPR043128">
    <property type="entry name" value="Rev_trsase/Diguanyl_cyclase"/>
</dbReference>